<evidence type="ECO:0000259" key="6">
    <source>
        <dbReference type="PROSITE" id="PS50106"/>
    </source>
</evidence>
<dbReference type="Pfam" id="PF00102">
    <property type="entry name" value="Y_phosphatase"/>
    <property type="match status" value="1"/>
</dbReference>
<dbReference type="InterPro" id="IPR003595">
    <property type="entry name" value="Tyr_Pase_cat"/>
</dbReference>
<evidence type="ECO:0000313" key="7">
    <source>
        <dbReference type="EMBL" id="EDQ88679.1"/>
    </source>
</evidence>
<feature type="compositionally biased region" description="Basic and acidic residues" evidence="2">
    <location>
        <begin position="1"/>
        <end position="12"/>
    </location>
</feature>
<feature type="compositionally biased region" description="Low complexity" evidence="2">
    <location>
        <begin position="1129"/>
        <end position="1144"/>
    </location>
</feature>
<dbReference type="GO" id="GO:0004725">
    <property type="term" value="F:protein tyrosine phosphatase activity"/>
    <property type="evidence" value="ECO:0000318"/>
    <property type="project" value="GO_Central"/>
</dbReference>
<organism evidence="7 8">
    <name type="scientific">Monosiga brevicollis</name>
    <name type="common">Choanoflagellate</name>
    <dbReference type="NCBI Taxonomy" id="81824"/>
    <lineage>
        <taxon>Eukaryota</taxon>
        <taxon>Choanoflagellata</taxon>
        <taxon>Craspedida</taxon>
        <taxon>Salpingoecidae</taxon>
        <taxon>Monosiga</taxon>
    </lineage>
</organism>
<dbReference type="SUPFAM" id="SSF50156">
    <property type="entry name" value="PDZ domain-like"/>
    <property type="match status" value="2"/>
</dbReference>
<dbReference type="GeneID" id="5891574"/>
<name>A9V0Q7_MONBE</name>
<feature type="compositionally biased region" description="Basic residues" evidence="2">
    <location>
        <begin position="785"/>
        <end position="794"/>
    </location>
</feature>
<dbReference type="InterPro" id="IPR027417">
    <property type="entry name" value="P-loop_NTPase"/>
</dbReference>
<dbReference type="Pfam" id="PF12796">
    <property type="entry name" value="Ank_2"/>
    <property type="match status" value="1"/>
</dbReference>
<dbReference type="OMA" id="FIAHIAD"/>
<dbReference type="InterPro" id="IPR016130">
    <property type="entry name" value="Tyr_Pase_AS"/>
</dbReference>
<feature type="domain" description="Tyrosine specific protein phosphatases" evidence="5">
    <location>
        <begin position="1404"/>
        <end position="1480"/>
    </location>
</feature>
<evidence type="ECO:0000259" key="4">
    <source>
        <dbReference type="PROSITE" id="PS50055"/>
    </source>
</evidence>
<reference evidence="7 8" key="1">
    <citation type="journal article" date="2008" name="Nature">
        <title>The genome of the choanoflagellate Monosiga brevicollis and the origin of metazoans.</title>
        <authorList>
            <consortium name="JGI Sequencing"/>
            <person name="King N."/>
            <person name="Westbrook M.J."/>
            <person name="Young S.L."/>
            <person name="Kuo A."/>
            <person name="Abedin M."/>
            <person name="Chapman J."/>
            <person name="Fairclough S."/>
            <person name="Hellsten U."/>
            <person name="Isogai Y."/>
            <person name="Letunic I."/>
            <person name="Marr M."/>
            <person name="Pincus D."/>
            <person name="Putnam N."/>
            <person name="Rokas A."/>
            <person name="Wright K.J."/>
            <person name="Zuzow R."/>
            <person name="Dirks W."/>
            <person name="Good M."/>
            <person name="Goodstein D."/>
            <person name="Lemons D."/>
            <person name="Li W."/>
            <person name="Lyons J.B."/>
            <person name="Morris A."/>
            <person name="Nichols S."/>
            <person name="Richter D.J."/>
            <person name="Salamov A."/>
            <person name="Bork P."/>
            <person name="Lim W.A."/>
            <person name="Manning G."/>
            <person name="Miller W.T."/>
            <person name="McGinnis W."/>
            <person name="Shapiro H."/>
            <person name="Tjian R."/>
            <person name="Grigoriev I.V."/>
            <person name="Rokhsar D."/>
        </authorList>
    </citation>
    <scope>NUCLEOTIDE SEQUENCE [LARGE SCALE GENOMIC DNA]</scope>
    <source>
        <strain evidence="8">MX1 / ATCC 50154</strain>
    </source>
</reference>
<feature type="compositionally biased region" description="Polar residues" evidence="2">
    <location>
        <begin position="285"/>
        <end position="304"/>
    </location>
</feature>
<feature type="region of interest" description="Disordered" evidence="2">
    <location>
        <begin position="867"/>
        <end position="1015"/>
    </location>
</feature>
<dbReference type="RefSeq" id="XP_001746292.1">
    <property type="nucleotide sequence ID" value="XM_001746240.1"/>
</dbReference>
<dbReference type="PANTHER" id="PTHR19134">
    <property type="entry name" value="RECEPTOR-TYPE TYROSINE-PROTEIN PHOSPHATASE"/>
    <property type="match status" value="1"/>
</dbReference>
<accession>A9V0Q7</accession>
<dbReference type="Gene3D" id="1.25.40.20">
    <property type="entry name" value="Ankyrin repeat-containing domain"/>
    <property type="match status" value="1"/>
</dbReference>
<dbReference type="PROSITE" id="PS00383">
    <property type="entry name" value="TYR_PHOSPHATASE_1"/>
    <property type="match status" value="1"/>
</dbReference>
<dbReference type="GO" id="GO:0007165">
    <property type="term" value="P:signal transduction"/>
    <property type="evidence" value="ECO:0000318"/>
    <property type="project" value="GO_Central"/>
</dbReference>
<dbReference type="EMBL" id="CH991553">
    <property type="protein sequence ID" value="EDQ88679.1"/>
    <property type="molecule type" value="Genomic_DNA"/>
</dbReference>
<dbReference type="eggNOG" id="KOG4228">
    <property type="taxonomic scope" value="Eukaryota"/>
</dbReference>
<dbReference type="PROSITE" id="PS50297">
    <property type="entry name" value="ANK_REP_REGION"/>
    <property type="match status" value="1"/>
</dbReference>
<dbReference type="InterPro" id="IPR008145">
    <property type="entry name" value="GK/Ca_channel_bsu"/>
</dbReference>
<dbReference type="SUPFAM" id="SSF52799">
    <property type="entry name" value="(Phosphotyrosine protein) phosphatases II"/>
    <property type="match status" value="1"/>
</dbReference>
<dbReference type="SUPFAM" id="SSF48403">
    <property type="entry name" value="Ankyrin repeat"/>
    <property type="match status" value="1"/>
</dbReference>
<dbReference type="InterPro" id="IPR001478">
    <property type="entry name" value="PDZ"/>
</dbReference>
<keyword evidence="1" id="KW-0040">ANK repeat</keyword>
<dbReference type="PROSITE" id="PS50088">
    <property type="entry name" value="ANK_REPEAT"/>
    <property type="match status" value="1"/>
</dbReference>
<feature type="region of interest" description="Disordered" evidence="2">
    <location>
        <begin position="285"/>
        <end position="325"/>
    </location>
</feature>
<dbReference type="SMART" id="SM00228">
    <property type="entry name" value="PDZ"/>
    <property type="match status" value="2"/>
</dbReference>
<dbReference type="Pfam" id="PF00595">
    <property type="entry name" value="PDZ"/>
    <property type="match status" value="2"/>
</dbReference>
<feature type="region of interest" description="Disordered" evidence="2">
    <location>
        <begin position="1"/>
        <end position="43"/>
    </location>
</feature>
<evidence type="ECO:0000259" key="5">
    <source>
        <dbReference type="PROSITE" id="PS50056"/>
    </source>
</evidence>
<feature type="repeat" description="ANK" evidence="1">
    <location>
        <begin position="158"/>
        <end position="190"/>
    </location>
</feature>
<dbReference type="PROSITE" id="PS50055">
    <property type="entry name" value="TYR_PHOSPHATASE_PTP"/>
    <property type="match status" value="1"/>
</dbReference>
<dbReference type="CDD" id="cd00047">
    <property type="entry name" value="PTPc"/>
    <property type="match status" value="1"/>
</dbReference>
<dbReference type="InterPro" id="IPR029021">
    <property type="entry name" value="Prot-tyrosine_phosphatase-like"/>
</dbReference>
<dbReference type="InterPro" id="IPR000387">
    <property type="entry name" value="Tyr_Pase_dom"/>
</dbReference>
<dbReference type="InterPro" id="IPR036034">
    <property type="entry name" value="PDZ_sf"/>
</dbReference>
<feature type="region of interest" description="Disordered" evidence="2">
    <location>
        <begin position="759"/>
        <end position="827"/>
    </location>
</feature>
<dbReference type="SUPFAM" id="SSF52540">
    <property type="entry name" value="P-loop containing nucleoside triphosphate hydrolases"/>
    <property type="match status" value="1"/>
</dbReference>
<dbReference type="SMART" id="SM00194">
    <property type="entry name" value="PTPc"/>
    <property type="match status" value="1"/>
</dbReference>
<evidence type="ECO:0000256" key="2">
    <source>
        <dbReference type="SAM" id="MobiDB-lite"/>
    </source>
</evidence>
<feature type="region of interest" description="Disordered" evidence="2">
    <location>
        <begin position="1102"/>
        <end position="1144"/>
    </location>
</feature>
<feature type="compositionally biased region" description="Polar residues" evidence="2">
    <location>
        <begin position="983"/>
        <end position="999"/>
    </location>
</feature>
<evidence type="ECO:0008006" key="9">
    <source>
        <dbReference type="Google" id="ProtNLM"/>
    </source>
</evidence>
<dbReference type="Gene3D" id="2.30.42.10">
    <property type="match status" value="2"/>
</dbReference>
<feature type="domain" description="Guanylate kinase-like" evidence="3">
    <location>
        <begin position="433"/>
        <end position="520"/>
    </location>
</feature>
<dbReference type="Gene3D" id="3.30.63.10">
    <property type="entry name" value="Guanylate Kinase phosphate binding domain"/>
    <property type="match status" value="1"/>
</dbReference>
<sequence>MNRSISTKDRNRTRSQSTKESSAPRRSTSLSHRQSGDWSKKASIRRRLPGWRSYQGKQTQRLQQAIQQADLSAIARAIRDGAEINHRDQHRDWKTPLLMAISIYDPSNDRTLEVIESRRWCLRSLAALPLHALTIRLGPTTRQILLRAKADGDCQDVMGNSALHTAAHFGHVDVVHLLLQYQVDCHRLNNQAENALFTAVRQNQAACVRLFVKRLPQMLPEVPQEQRLLGLCLQSCQYDTLEDILRAYKLAAPNDMDHILNALQRKQPDNTRLAHLINSMRNQQPSDMAATNNNHQHLNTSTDLDQLGPLQPSKPSRPPAEDRRRRSSLLAAQWLVPTALTVRRGADGLLGFSVVGGIEQDALPAIALSDAHSPHYEGQGYQLREGDELLAVDGHPVAGLSHAGVVDLFRQCESRVSLLILPLEADEQDYNTGNTGAQQGMRERSGTQASLRSVTQQQPLLFYDASVPLTTRTPEAGEVQGQTYHFVSPQLFHFFLANKHLAEWGQYLDHYYGSLKRSIEVRPQHKSRQAATSAIKICHLTRNAENVFGFGIHGGTDHRNLPFIAHIADVAYAPSSPNRIAHGDAILRINDESTLTWSSEQCVQAITSSLNVLTLVCMTRTANTEAFALPSPPPEDVPTNVRTISPSKVVSANSTPRNQSPAVPVLLDAQADQARASPGPRAHRPSGGGSSRRRSGMASSEATPASASDGYEPVRLTRKILEQRNLSYLIAANEALGDGSVRTESDIAAWTRRVLESNQQMDQVMNKTEDKVPHETRERASDQHRPKRTASGRKRSSDAAVAPAQPASAAQPLQDDGNNDAEATASLPPAATVLRMLGDQGETDTDQAENAGSNSAATPRAVVELQQHGARNPQRSQASFDEQSNDVFRQRSSTVTSTRARVGSVNHHQQHRLASLGSRAASLDPNVDPSPVPEDSPEPSVVLVQDRRSSASTLSETQRQQQQKQLSSEEQAQEAQSCGEQHINVQRASKSSTGSTSANACDPKPEATQLPQAPYNEPIPAPVTVAVVVEPITTTLSLAQATAQPLNESPARLLPRHAGEDIAIKTEAVFESPSQVIKPVEDNSAVDEAALEDMKMMQHIGRAGSAASLKRQQHELEAAAESDGSPTKSSAGEPDASASAASSASGALESSPAAAAVAGATGLKRGAEWLAATTDSEDGSDTGSDADDGYMQITHGNEKVDAILQHLQSKLDAEGGLQTEFSRLQSVGLRHKSCATQANRDKNRYRNITAYDHSRVVLQVNPEEGGCDYYNANYIAGARSPSDYIACQGPTNSSVDDFWRMVWQQKTQCIVMVTNLEEQGRMKCLKYWPDLAPGVSADDLRADELPKLQLGPYVVFFKERHEHKLWTQRVFELEHEGEGRMTVTQFHMTAWPDHGVPSEPSDLLYFRQAIRAAFPNPTSPMLVHCSAGVGRSGTFIAIDHMLQLILDEARAASDVPDVRDVVHGMRDRRNFMVQTEEQYIFIYFALEMALTAMQATDKADLKMALDEFHQHTAA</sequence>
<gene>
    <name evidence="7" type="ORF">MONBRDRAFT_25873</name>
</gene>
<feature type="compositionally biased region" description="Low complexity" evidence="2">
    <location>
        <begin position="952"/>
        <end position="981"/>
    </location>
</feature>
<dbReference type="PRINTS" id="PR00700">
    <property type="entry name" value="PRTYPHPHTASE"/>
</dbReference>
<dbReference type="InterPro" id="IPR002110">
    <property type="entry name" value="Ankyrin_rpt"/>
</dbReference>
<evidence type="ECO:0000259" key="3">
    <source>
        <dbReference type="PROSITE" id="PS50052"/>
    </source>
</evidence>
<feature type="compositionally biased region" description="Basic and acidic residues" evidence="2">
    <location>
        <begin position="767"/>
        <end position="784"/>
    </location>
</feature>
<keyword evidence="8" id="KW-1185">Reference proteome</keyword>
<feature type="compositionally biased region" description="Low complexity" evidence="2">
    <location>
        <begin position="798"/>
        <end position="816"/>
    </location>
</feature>
<feature type="domain" description="Tyrosine-protein phosphatase" evidence="4">
    <location>
        <begin position="1217"/>
        <end position="1489"/>
    </location>
</feature>
<dbReference type="InterPro" id="IPR036770">
    <property type="entry name" value="Ankyrin_rpt-contain_sf"/>
</dbReference>
<feature type="domain" description="PDZ" evidence="6">
    <location>
        <begin position="537"/>
        <end position="621"/>
    </location>
</feature>
<dbReference type="eggNOG" id="KOG3209">
    <property type="taxonomic scope" value="Eukaryota"/>
</dbReference>
<feature type="compositionally biased region" description="Polar residues" evidence="2">
    <location>
        <begin position="14"/>
        <end position="33"/>
    </location>
</feature>
<dbReference type="PANTHER" id="PTHR19134:SF531">
    <property type="entry name" value="TYROSINE-PROTEIN PHOSPHATASE LAR"/>
    <property type="match status" value="1"/>
</dbReference>
<dbReference type="CDD" id="cd00136">
    <property type="entry name" value="PDZ_canonical"/>
    <property type="match status" value="2"/>
</dbReference>
<dbReference type="Proteomes" id="UP000001357">
    <property type="component" value="Unassembled WGS sequence"/>
</dbReference>
<dbReference type="Gene3D" id="3.90.190.10">
    <property type="entry name" value="Protein tyrosine phosphatase superfamily"/>
    <property type="match status" value="1"/>
</dbReference>
<dbReference type="SMART" id="SM00404">
    <property type="entry name" value="PTPc_motif"/>
    <property type="match status" value="1"/>
</dbReference>
<dbReference type="InterPro" id="IPR008144">
    <property type="entry name" value="Guanylate_kin-like_dom"/>
</dbReference>
<protein>
    <recommendedName>
        <fullName evidence="9">Protein-tyrosine-phosphatase</fullName>
    </recommendedName>
</protein>
<dbReference type="Pfam" id="PF00625">
    <property type="entry name" value="Guanylate_kin"/>
    <property type="match status" value="1"/>
</dbReference>
<dbReference type="KEGG" id="mbr:MONBRDRAFT_25873"/>
<dbReference type="InParanoid" id="A9V0Q7"/>
<evidence type="ECO:0000256" key="1">
    <source>
        <dbReference type="PROSITE-ProRule" id="PRU00023"/>
    </source>
</evidence>
<feature type="region of interest" description="Disordered" evidence="2">
    <location>
        <begin position="672"/>
        <end position="710"/>
    </location>
</feature>
<dbReference type="PROSITE" id="PS50052">
    <property type="entry name" value="GUANYLATE_KINASE_2"/>
    <property type="match status" value="1"/>
</dbReference>
<feature type="domain" description="PDZ" evidence="6">
    <location>
        <begin position="339"/>
        <end position="424"/>
    </location>
</feature>
<evidence type="ECO:0000313" key="8">
    <source>
        <dbReference type="Proteomes" id="UP000001357"/>
    </source>
</evidence>
<proteinExistence type="predicted"/>
<feature type="compositionally biased region" description="Polar residues" evidence="2">
    <location>
        <begin position="873"/>
        <end position="899"/>
    </location>
</feature>
<dbReference type="FunFam" id="3.30.63.10:FF:000002">
    <property type="entry name" value="Guanylate kinase 1"/>
    <property type="match status" value="1"/>
</dbReference>
<dbReference type="PROSITE" id="PS50106">
    <property type="entry name" value="PDZ"/>
    <property type="match status" value="2"/>
</dbReference>
<dbReference type="InterPro" id="IPR050348">
    <property type="entry name" value="Protein-Tyr_Phosphatase"/>
</dbReference>
<dbReference type="SMART" id="SM00248">
    <property type="entry name" value="ANK"/>
    <property type="match status" value="2"/>
</dbReference>
<dbReference type="PROSITE" id="PS50056">
    <property type="entry name" value="TYR_PHOSPHATASE_2"/>
    <property type="match status" value="1"/>
</dbReference>
<dbReference type="InterPro" id="IPR000242">
    <property type="entry name" value="PTP_cat"/>
</dbReference>